<proteinExistence type="predicted"/>
<dbReference type="AlphaFoldDB" id="A0AAD4TBD4"/>
<evidence type="ECO:0000313" key="2">
    <source>
        <dbReference type="Proteomes" id="UP001202328"/>
    </source>
</evidence>
<keyword evidence="2" id="KW-1185">Reference proteome</keyword>
<reference evidence="1" key="1">
    <citation type="submission" date="2022-04" db="EMBL/GenBank/DDBJ databases">
        <title>A functionally conserved STORR gene fusion in Papaver species that diverged 16.8 million years ago.</title>
        <authorList>
            <person name="Catania T."/>
        </authorList>
    </citation>
    <scope>NUCLEOTIDE SEQUENCE</scope>
    <source>
        <strain evidence="1">S-188037</strain>
    </source>
</reference>
<name>A0AAD4TBD4_9MAGN</name>
<protein>
    <submittedName>
        <fullName evidence="1">Uncharacterized protein</fullName>
    </submittedName>
</protein>
<sequence length="84" mass="9644">MSITPPSKEWMDAPRHSAQFLEGVESFIRPDRKWHIVLKSPKRRSRYVNAFEDPYVFTGIAKESSLTAANLDDNSNSEEAVFEN</sequence>
<comment type="caution">
    <text evidence="1">The sequence shown here is derived from an EMBL/GenBank/DDBJ whole genome shotgun (WGS) entry which is preliminary data.</text>
</comment>
<organism evidence="1 2">
    <name type="scientific">Papaver atlanticum</name>
    <dbReference type="NCBI Taxonomy" id="357466"/>
    <lineage>
        <taxon>Eukaryota</taxon>
        <taxon>Viridiplantae</taxon>
        <taxon>Streptophyta</taxon>
        <taxon>Embryophyta</taxon>
        <taxon>Tracheophyta</taxon>
        <taxon>Spermatophyta</taxon>
        <taxon>Magnoliopsida</taxon>
        <taxon>Ranunculales</taxon>
        <taxon>Papaveraceae</taxon>
        <taxon>Papaveroideae</taxon>
        <taxon>Papaver</taxon>
    </lineage>
</organism>
<gene>
    <name evidence="1" type="ORF">MKW98_017507</name>
</gene>
<dbReference type="EMBL" id="JAJJMB010002020">
    <property type="protein sequence ID" value="KAI3953683.1"/>
    <property type="molecule type" value="Genomic_DNA"/>
</dbReference>
<dbReference type="Proteomes" id="UP001202328">
    <property type="component" value="Unassembled WGS sequence"/>
</dbReference>
<accession>A0AAD4TBD4</accession>
<evidence type="ECO:0000313" key="1">
    <source>
        <dbReference type="EMBL" id="KAI3953683.1"/>
    </source>
</evidence>